<organism evidence="1 2">
    <name type="scientific">Salarias fasciatus</name>
    <name type="common">Jewelled blenny</name>
    <name type="synonym">Blennius fasciatus</name>
    <dbReference type="NCBI Taxonomy" id="181472"/>
    <lineage>
        <taxon>Eukaryota</taxon>
        <taxon>Metazoa</taxon>
        <taxon>Chordata</taxon>
        <taxon>Craniata</taxon>
        <taxon>Vertebrata</taxon>
        <taxon>Euteleostomi</taxon>
        <taxon>Actinopterygii</taxon>
        <taxon>Neopterygii</taxon>
        <taxon>Teleostei</taxon>
        <taxon>Neoteleostei</taxon>
        <taxon>Acanthomorphata</taxon>
        <taxon>Ovalentaria</taxon>
        <taxon>Blenniimorphae</taxon>
        <taxon>Blenniiformes</taxon>
        <taxon>Blennioidei</taxon>
        <taxon>Blenniidae</taxon>
        <taxon>Salariinae</taxon>
        <taxon>Salarias</taxon>
    </lineage>
</organism>
<name>A0A672GPY4_SALFA</name>
<dbReference type="InParanoid" id="A0A672GPY4"/>
<reference evidence="1" key="3">
    <citation type="submission" date="2025-09" db="UniProtKB">
        <authorList>
            <consortium name="Ensembl"/>
        </authorList>
    </citation>
    <scope>IDENTIFICATION</scope>
</reference>
<reference evidence="1" key="1">
    <citation type="submission" date="2019-06" db="EMBL/GenBank/DDBJ databases">
        <authorList>
            <consortium name="Wellcome Sanger Institute Data Sharing"/>
        </authorList>
    </citation>
    <scope>NUCLEOTIDE SEQUENCE [LARGE SCALE GENOMIC DNA]</scope>
</reference>
<evidence type="ECO:0008006" key="3">
    <source>
        <dbReference type="Google" id="ProtNLM"/>
    </source>
</evidence>
<dbReference type="Gene3D" id="3.40.50.1010">
    <property type="entry name" value="5'-nuclease"/>
    <property type="match status" value="1"/>
</dbReference>
<keyword evidence="2" id="KW-1185">Reference proteome</keyword>
<dbReference type="Proteomes" id="UP000472267">
    <property type="component" value="Chromosome 11"/>
</dbReference>
<accession>A0A672GPY4</accession>
<evidence type="ECO:0000313" key="2">
    <source>
        <dbReference type="Proteomes" id="UP000472267"/>
    </source>
</evidence>
<dbReference type="AlphaFoldDB" id="A0A672GPY4"/>
<proteinExistence type="predicted"/>
<sequence>MGVQGLTSLLEEHGRVLRDVKFRDSRLIIDGANLLHLLYVDSGESLKPTCTNHAPYTPVSRKIRLNVKTFEKLMTRKFNNFCMLQYDFFI</sequence>
<dbReference type="Ensembl" id="ENSSFAT00005021664.1">
    <property type="protein sequence ID" value="ENSSFAP00005020806.1"/>
    <property type="gene ID" value="ENSSFAG00005010856.1"/>
</dbReference>
<evidence type="ECO:0000313" key="1">
    <source>
        <dbReference type="Ensembl" id="ENSSFAP00005020806.1"/>
    </source>
</evidence>
<protein>
    <recommendedName>
        <fullName evidence="3">XPG N-terminal domain-containing protein</fullName>
    </recommendedName>
</protein>
<reference evidence="1" key="2">
    <citation type="submission" date="2025-08" db="UniProtKB">
        <authorList>
            <consortium name="Ensembl"/>
        </authorList>
    </citation>
    <scope>IDENTIFICATION</scope>
</reference>